<dbReference type="Pfam" id="PF13424">
    <property type="entry name" value="TPR_12"/>
    <property type="match status" value="2"/>
</dbReference>
<proteinExistence type="predicted"/>
<evidence type="ECO:0000256" key="1">
    <source>
        <dbReference type="PROSITE-ProRule" id="PRU00339"/>
    </source>
</evidence>
<organism evidence="5 6">
    <name type="scientific">Fodinibius halophilus</name>
    <dbReference type="NCBI Taxonomy" id="1736908"/>
    <lineage>
        <taxon>Bacteria</taxon>
        <taxon>Pseudomonadati</taxon>
        <taxon>Balneolota</taxon>
        <taxon>Balneolia</taxon>
        <taxon>Balneolales</taxon>
        <taxon>Balneolaceae</taxon>
        <taxon>Fodinibius</taxon>
    </lineage>
</organism>
<dbReference type="PROSITE" id="PS50005">
    <property type="entry name" value="TPR"/>
    <property type="match status" value="4"/>
</dbReference>
<name>A0A6M1TC45_9BACT</name>
<dbReference type="GO" id="GO:0006355">
    <property type="term" value="P:regulation of DNA-templated transcription"/>
    <property type="evidence" value="ECO:0007669"/>
    <property type="project" value="InterPro"/>
</dbReference>
<dbReference type="InterPro" id="IPR036388">
    <property type="entry name" value="WH-like_DNA-bd_sf"/>
</dbReference>
<dbReference type="Gene3D" id="1.25.40.10">
    <property type="entry name" value="Tetratricopeptide repeat domain"/>
    <property type="match status" value="2"/>
</dbReference>
<protein>
    <submittedName>
        <fullName evidence="5">Tetratricopeptide repeat protein</fullName>
    </submittedName>
</protein>
<feature type="repeat" description="TPR" evidence="1">
    <location>
        <begin position="196"/>
        <end position="229"/>
    </location>
</feature>
<gene>
    <name evidence="5" type="ORF">G3569_09060</name>
</gene>
<accession>A0A6M1TC45</accession>
<dbReference type="EMBL" id="JAALLS010000010">
    <property type="protein sequence ID" value="NGP88504.1"/>
    <property type="molecule type" value="Genomic_DNA"/>
</dbReference>
<dbReference type="AlphaFoldDB" id="A0A6M1TC45"/>
<keyword evidence="3" id="KW-0812">Transmembrane</keyword>
<evidence type="ECO:0000256" key="2">
    <source>
        <dbReference type="SAM" id="Coils"/>
    </source>
</evidence>
<dbReference type="SMART" id="SM00028">
    <property type="entry name" value="TPR"/>
    <property type="match status" value="6"/>
</dbReference>
<feature type="repeat" description="TPR" evidence="1">
    <location>
        <begin position="116"/>
        <end position="149"/>
    </location>
</feature>
<dbReference type="GO" id="GO:0003677">
    <property type="term" value="F:DNA binding"/>
    <property type="evidence" value="ECO:0007669"/>
    <property type="project" value="InterPro"/>
</dbReference>
<evidence type="ECO:0000313" key="5">
    <source>
        <dbReference type="EMBL" id="NGP88504.1"/>
    </source>
</evidence>
<feature type="transmembrane region" description="Helical" evidence="3">
    <location>
        <begin position="385"/>
        <end position="405"/>
    </location>
</feature>
<keyword evidence="3" id="KW-1133">Transmembrane helix</keyword>
<evidence type="ECO:0000256" key="3">
    <source>
        <dbReference type="SAM" id="Phobius"/>
    </source>
</evidence>
<feature type="coiled-coil region" evidence="2">
    <location>
        <begin position="350"/>
        <end position="467"/>
    </location>
</feature>
<dbReference type="InterPro" id="IPR011990">
    <property type="entry name" value="TPR-like_helical_dom_sf"/>
</dbReference>
<feature type="repeat" description="TPR" evidence="1">
    <location>
        <begin position="236"/>
        <end position="269"/>
    </location>
</feature>
<keyword evidence="6" id="KW-1185">Reference proteome</keyword>
<dbReference type="Gene3D" id="1.10.10.10">
    <property type="entry name" value="Winged helix-like DNA-binding domain superfamily/Winged helix DNA-binding domain"/>
    <property type="match status" value="1"/>
</dbReference>
<dbReference type="PANTHER" id="PTHR10098">
    <property type="entry name" value="RAPSYN-RELATED"/>
    <property type="match status" value="1"/>
</dbReference>
<dbReference type="InterPro" id="IPR016032">
    <property type="entry name" value="Sig_transdc_resp-reg_C-effctor"/>
</dbReference>
<evidence type="ECO:0000259" key="4">
    <source>
        <dbReference type="SMART" id="SM00421"/>
    </source>
</evidence>
<dbReference type="SMART" id="SM00421">
    <property type="entry name" value="HTH_LUXR"/>
    <property type="match status" value="1"/>
</dbReference>
<keyword evidence="3" id="KW-0472">Membrane</keyword>
<sequence>MGKKISTVILLLIVCWGKSQGQINIPTKPTLSDTTLVHALIDSSYELSFADPDRAIRFAEQALEIAKKIDYPKGIAKAHRELGYSNGVKGNFETALNHHEKGISYNQKSGDTLGIISQLNDIGNLYKTQTQYDTALEYFFQAIELSEANELDRATASISGNIGLVYFELDNEERAQKFYERALEINRRLDNRHGMSINYNNLGLLYGDQGKYEQALEYHFQALKMRRDLEYIIRIANSLNNIGRIYMQQNNYSEAINYLNRALKRNDDRDPDLTSIIHENLAKVYYFSERNDSALIHAKKTLMLSQDFGSLLGEKVGHKLLSDIYSTLGDYKKAFLHQKKLRMVEDSILNKEKSQQINELQTKYEAAQKEKEIALLEKENQRKTFMRNAVMAGLVMVGIIGFLIYNRQRLKINKNRTELENIRLKEKQLENDLEFKNKQLTTHSLHLVQKNETMKELKHKINSICQQDNGDINRALQKLRNMVDYSFSLDDDWKQFRLYFEEVHTVFFKALNEHYPDLTPNELRLSALAKLNLSIKETATILGITPESVKTARYRLRKKLDIETEENLTEFMMEIEKREIEKSS</sequence>
<dbReference type="Pfam" id="PF13181">
    <property type="entry name" value="TPR_8"/>
    <property type="match status" value="1"/>
</dbReference>
<feature type="domain" description="HTH luxR-type" evidence="4">
    <location>
        <begin position="515"/>
        <end position="572"/>
    </location>
</feature>
<keyword evidence="2" id="KW-0175">Coiled coil</keyword>
<dbReference type="Proteomes" id="UP000479132">
    <property type="component" value="Unassembled WGS sequence"/>
</dbReference>
<dbReference type="PROSITE" id="PS50293">
    <property type="entry name" value="TPR_REGION"/>
    <property type="match status" value="1"/>
</dbReference>
<dbReference type="SUPFAM" id="SSF48452">
    <property type="entry name" value="TPR-like"/>
    <property type="match status" value="2"/>
</dbReference>
<dbReference type="SUPFAM" id="SSF46894">
    <property type="entry name" value="C-terminal effector domain of the bipartite response regulators"/>
    <property type="match status" value="1"/>
</dbReference>
<feature type="repeat" description="TPR" evidence="1">
    <location>
        <begin position="156"/>
        <end position="189"/>
    </location>
</feature>
<dbReference type="InterPro" id="IPR019734">
    <property type="entry name" value="TPR_rpt"/>
</dbReference>
<evidence type="ECO:0000313" key="6">
    <source>
        <dbReference type="Proteomes" id="UP000479132"/>
    </source>
</evidence>
<comment type="caution">
    <text evidence="5">The sequence shown here is derived from an EMBL/GenBank/DDBJ whole genome shotgun (WGS) entry which is preliminary data.</text>
</comment>
<keyword evidence="1" id="KW-0802">TPR repeat</keyword>
<reference evidence="5 6" key="1">
    <citation type="submission" date="2020-02" db="EMBL/GenBank/DDBJ databases">
        <title>Aliifodinibius halophilus 2W32, complete genome.</title>
        <authorList>
            <person name="Li Y."/>
            <person name="Wu S."/>
        </authorList>
    </citation>
    <scope>NUCLEOTIDE SEQUENCE [LARGE SCALE GENOMIC DNA]</scope>
    <source>
        <strain evidence="5 6">2W32</strain>
    </source>
</reference>
<dbReference type="InterPro" id="IPR000792">
    <property type="entry name" value="Tscrpt_reg_LuxR_C"/>
</dbReference>